<proteinExistence type="predicted"/>
<name>A0AAN8ZA68_9MAGN</name>
<keyword evidence="4" id="KW-1185">Reference proteome</keyword>
<dbReference type="AlphaFoldDB" id="A0AAN8ZA68"/>
<reference evidence="3 4" key="1">
    <citation type="submission" date="2023-12" db="EMBL/GenBank/DDBJ databases">
        <title>A high-quality genome assembly for Dillenia turbinata (Dilleniales).</title>
        <authorList>
            <person name="Chanderbali A."/>
        </authorList>
    </citation>
    <scope>NUCLEOTIDE SEQUENCE [LARGE SCALE GENOMIC DNA]</scope>
    <source>
        <strain evidence="3">LSX21</strain>
        <tissue evidence="3">Leaf</tissue>
    </source>
</reference>
<organism evidence="3 4">
    <name type="scientific">Dillenia turbinata</name>
    <dbReference type="NCBI Taxonomy" id="194707"/>
    <lineage>
        <taxon>Eukaryota</taxon>
        <taxon>Viridiplantae</taxon>
        <taxon>Streptophyta</taxon>
        <taxon>Embryophyta</taxon>
        <taxon>Tracheophyta</taxon>
        <taxon>Spermatophyta</taxon>
        <taxon>Magnoliopsida</taxon>
        <taxon>eudicotyledons</taxon>
        <taxon>Gunneridae</taxon>
        <taxon>Pentapetalae</taxon>
        <taxon>Dilleniales</taxon>
        <taxon>Dilleniaceae</taxon>
        <taxon>Dillenia</taxon>
    </lineage>
</organism>
<sequence>MAKFDTSARVARAPADEKEEEVDDTVEPRDIDLVITQAGVWRNKAVKALKINNGDISSAIIFHQK</sequence>
<dbReference type="PANTHER" id="PTHR21713">
    <property type="entry name" value="NASCENT POLYPEPTIDE ASSOCIATED COMPLEX ALPHA SUBUNIT-RELATED"/>
    <property type="match status" value="1"/>
</dbReference>
<dbReference type="InterPro" id="IPR044034">
    <property type="entry name" value="NAC-like_UBA"/>
</dbReference>
<evidence type="ECO:0000313" key="3">
    <source>
        <dbReference type="EMBL" id="KAK6926103.1"/>
    </source>
</evidence>
<protein>
    <submittedName>
        <fullName evidence="3">Nascent polypeptide-associated complex subunit alpha-like, UBA domain</fullName>
    </submittedName>
</protein>
<evidence type="ECO:0000259" key="2">
    <source>
        <dbReference type="Pfam" id="PF19026"/>
    </source>
</evidence>
<comment type="caution">
    <text evidence="3">The sequence shown here is derived from an EMBL/GenBank/DDBJ whole genome shotgun (WGS) entry which is preliminary data.</text>
</comment>
<evidence type="ECO:0000313" key="4">
    <source>
        <dbReference type="Proteomes" id="UP001370490"/>
    </source>
</evidence>
<gene>
    <name evidence="3" type="ORF">RJ641_007822</name>
</gene>
<accession>A0AAN8ZA68</accession>
<dbReference type="GO" id="GO:0005854">
    <property type="term" value="C:nascent polypeptide-associated complex"/>
    <property type="evidence" value="ECO:0007669"/>
    <property type="project" value="InterPro"/>
</dbReference>
<dbReference type="Proteomes" id="UP001370490">
    <property type="component" value="Unassembled WGS sequence"/>
</dbReference>
<feature type="domain" description="Nascent polypeptide-associated complex subunit alpha-like UBA" evidence="2">
    <location>
        <begin position="25"/>
        <end position="61"/>
    </location>
</feature>
<dbReference type="Gene3D" id="1.10.8.10">
    <property type="entry name" value="DNA helicase RuvA subunit, C-terminal domain"/>
    <property type="match status" value="1"/>
</dbReference>
<evidence type="ECO:0000256" key="1">
    <source>
        <dbReference type="SAM" id="MobiDB-lite"/>
    </source>
</evidence>
<feature type="region of interest" description="Disordered" evidence="1">
    <location>
        <begin position="1"/>
        <end position="24"/>
    </location>
</feature>
<dbReference type="Pfam" id="PF19026">
    <property type="entry name" value="UBA_HYPK"/>
    <property type="match status" value="1"/>
</dbReference>
<dbReference type="InterPro" id="IPR016641">
    <property type="entry name" value="EGD2/NACA0like"/>
</dbReference>
<dbReference type="EMBL" id="JBAMMX010000015">
    <property type="protein sequence ID" value="KAK6926103.1"/>
    <property type="molecule type" value="Genomic_DNA"/>
</dbReference>